<name>A0A371CEX5_YARLL</name>
<reference evidence="3 4" key="1">
    <citation type="submission" date="2018-07" db="EMBL/GenBank/DDBJ databases">
        <title>Draft Genome Assemblies for Five Robust Yarrowia lipolytica Strains Exhibiting High Lipid Production and Pentose Sugar Utilization and Sugar Alcohol Secretion from Undetoxified Lignocellulosic Biomass Hydrolysates.</title>
        <authorList>
            <consortium name="DOE Joint Genome Institute"/>
            <person name="Walker C."/>
            <person name="Ryu S."/>
            <person name="Na H."/>
            <person name="Zane M."/>
            <person name="LaButti K."/>
            <person name="Lipzen A."/>
            <person name="Haridas S."/>
            <person name="Barry K."/>
            <person name="Grigoriev I.V."/>
            <person name="Quarterman J."/>
            <person name="Slininger P."/>
            <person name="Dien B."/>
            <person name="Trinh C.T."/>
        </authorList>
    </citation>
    <scope>NUCLEOTIDE SEQUENCE [LARGE SCALE GENOMIC DNA]</scope>
    <source>
        <strain evidence="3 4">YB392</strain>
    </source>
</reference>
<feature type="region of interest" description="Disordered" evidence="2">
    <location>
        <begin position="1"/>
        <end position="49"/>
    </location>
</feature>
<dbReference type="EMBL" id="KZ858949">
    <property type="protein sequence ID" value="RDW28836.1"/>
    <property type="molecule type" value="Genomic_DNA"/>
</dbReference>
<feature type="compositionally biased region" description="Polar residues" evidence="2">
    <location>
        <begin position="427"/>
        <end position="443"/>
    </location>
</feature>
<protein>
    <submittedName>
        <fullName evidence="3">Uncharacterized protein</fullName>
    </submittedName>
</protein>
<proteinExistence type="predicted"/>
<evidence type="ECO:0000256" key="1">
    <source>
        <dbReference type="SAM" id="Coils"/>
    </source>
</evidence>
<dbReference type="VEuPathDB" id="FungiDB:YALI0_F29865g"/>
<dbReference type="Proteomes" id="UP000256601">
    <property type="component" value="Unassembled WGS sequence"/>
</dbReference>
<feature type="compositionally biased region" description="Low complexity" evidence="2">
    <location>
        <begin position="181"/>
        <end position="192"/>
    </location>
</feature>
<keyword evidence="1" id="KW-0175">Coiled coil</keyword>
<dbReference type="VEuPathDB" id="FungiDB:YALI1_F37400g"/>
<dbReference type="PANTHER" id="PTHR38120">
    <property type="entry name" value="EXPRESSED PROTEIN"/>
    <property type="match status" value="1"/>
</dbReference>
<evidence type="ECO:0000313" key="4">
    <source>
        <dbReference type="Proteomes" id="UP000256601"/>
    </source>
</evidence>
<feature type="compositionally biased region" description="Acidic residues" evidence="2">
    <location>
        <begin position="290"/>
        <end position="303"/>
    </location>
</feature>
<evidence type="ECO:0000256" key="2">
    <source>
        <dbReference type="SAM" id="MobiDB-lite"/>
    </source>
</evidence>
<organism evidence="3 4">
    <name type="scientific">Yarrowia lipolytica</name>
    <name type="common">Candida lipolytica</name>
    <dbReference type="NCBI Taxonomy" id="4952"/>
    <lineage>
        <taxon>Eukaryota</taxon>
        <taxon>Fungi</taxon>
        <taxon>Dikarya</taxon>
        <taxon>Ascomycota</taxon>
        <taxon>Saccharomycotina</taxon>
        <taxon>Dipodascomycetes</taxon>
        <taxon>Dipodascales</taxon>
        <taxon>Dipodascales incertae sedis</taxon>
        <taxon>Yarrowia</taxon>
    </lineage>
</organism>
<feature type="compositionally biased region" description="Low complexity" evidence="2">
    <location>
        <begin position="526"/>
        <end position="535"/>
    </location>
</feature>
<feature type="compositionally biased region" description="Polar residues" evidence="2">
    <location>
        <begin position="25"/>
        <end position="49"/>
    </location>
</feature>
<feature type="coiled-coil region" evidence="1">
    <location>
        <begin position="63"/>
        <end position="132"/>
    </location>
</feature>
<dbReference type="AlphaFoldDB" id="A0A371CEX5"/>
<dbReference type="PANTHER" id="PTHR38120:SF1">
    <property type="entry name" value="M PROTEIN, SEROTYPE 2.1"/>
    <property type="match status" value="1"/>
</dbReference>
<accession>A0A371CEX5</accession>
<feature type="region of interest" description="Disordered" evidence="2">
    <location>
        <begin position="176"/>
        <end position="206"/>
    </location>
</feature>
<gene>
    <name evidence="3" type="ORF">B0I71DRAFT_126769</name>
</gene>
<sequence length="561" mass="61416">MSLPQNIPAAPGNENTPPRKRPSGTRKSSGTHSPQTYSPNYSPQGYTLCSNGWNSTSLPSTSYQALAEQLEIERTESDRIQRQVVELRAKCEKLQDAQVHNEATITARDLRVEELEQQYKRACEHRRNAEESLLGEQQLFITEKHQLFIKQSELEETISHLNKKLKAKDVELGEYQERESANASNSQASMAEAAKKEAEAAAQAAHARETALQKTVERLKQSITVLETSSEQIGLDFASKATAFDEEMRSLKEINNGLVEENEKLQMLVAEKMINGGLSLSNELEMALAEEDESEEDEEENECVVDQSNNQANEKIGDDEDEPAYTESTVSVTEYEKIRKELAKMRLEYRSLYATNEGLVSYVERMLNRLLEYEDFRDGVQKSTKIDAAKVGAFSRRVSSRGGPGSALEDYSLRVAKRGERRGSGSGANDNASIHSRDSTSSYNPLSTNLWSSALFKGGRKVSSGGAPARNVSLGIDGVETNSAANSAAPSTSTAEDCMSLKSDVSVSTSANGEDGDVCSPTASRKSSSQSQKGGLKPLNLRKNSGGTEHKKTAAAGLFGW</sequence>
<feature type="region of interest" description="Disordered" evidence="2">
    <location>
        <begin position="506"/>
        <end position="561"/>
    </location>
</feature>
<feature type="region of interest" description="Disordered" evidence="2">
    <location>
        <begin position="290"/>
        <end position="329"/>
    </location>
</feature>
<evidence type="ECO:0000313" key="3">
    <source>
        <dbReference type="EMBL" id="RDW28836.1"/>
    </source>
</evidence>
<dbReference type="OrthoDB" id="2121319at2759"/>
<feature type="region of interest" description="Disordered" evidence="2">
    <location>
        <begin position="418"/>
        <end position="443"/>
    </location>
</feature>